<dbReference type="EMBL" id="HACG01002052">
    <property type="protein sequence ID" value="CEK48917.1"/>
    <property type="molecule type" value="Transcribed_RNA"/>
</dbReference>
<evidence type="ECO:0000313" key="1">
    <source>
        <dbReference type="EMBL" id="CEK48917.1"/>
    </source>
</evidence>
<organism evidence="1">
    <name type="scientific">Arion vulgaris</name>
    <dbReference type="NCBI Taxonomy" id="1028688"/>
    <lineage>
        <taxon>Eukaryota</taxon>
        <taxon>Metazoa</taxon>
        <taxon>Spiralia</taxon>
        <taxon>Lophotrochozoa</taxon>
        <taxon>Mollusca</taxon>
        <taxon>Gastropoda</taxon>
        <taxon>Heterobranchia</taxon>
        <taxon>Euthyneura</taxon>
        <taxon>Panpulmonata</taxon>
        <taxon>Eupulmonata</taxon>
        <taxon>Stylommatophora</taxon>
        <taxon>Helicina</taxon>
        <taxon>Arionoidea</taxon>
        <taxon>Arionidae</taxon>
        <taxon>Arion</taxon>
    </lineage>
</organism>
<feature type="non-terminal residue" evidence="1">
    <location>
        <position position="1"/>
    </location>
</feature>
<gene>
    <name evidence="1" type="primary">ORF5643</name>
</gene>
<name>A0A0B6XXZ5_9EUPU</name>
<sequence>FVLFLCMTAFFTTCKMMNQCMQNEISLKRREMMTLKLVNRDCSLGLVLLQNVVI</sequence>
<accession>A0A0B6XXZ5</accession>
<dbReference type="AlphaFoldDB" id="A0A0B6XXZ5"/>
<protein>
    <submittedName>
        <fullName evidence="1">Uncharacterized protein</fullName>
    </submittedName>
</protein>
<reference evidence="1" key="1">
    <citation type="submission" date="2014-12" db="EMBL/GenBank/DDBJ databases">
        <title>Insight into the proteome of Arion vulgaris.</title>
        <authorList>
            <person name="Aradska J."/>
            <person name="Bulat T."/>
            <person name="Smidak R."/>
            <person name="Sarate P."/>
            <person name="Gangsoo J."/>
            <person name="Sialana F."/>
            <person name="Bilban M."/>
            <person name="Lubec G."/>
        </authorList>
    </citation>
    <scope>NUCLEOTIDE SEQUENCE</scope>
    <source>
        <tissue evidence="1">Skin</tissue>
    </source>
</reference>
<proteinExistence type="predicted"/>